<sequence>MSPSEATAADDWDRHPFRGAFRIVDADQPEPKLWLAAIRTGGRTVRLGWFADPFRAGIAHDLALLNLGLPPVNFSNAHYRAVPAEHTATGLRTIRERLGLADEPSCNQP</sequence>
<keyword evidence="2" id="KW-1185">Reference proteome</keyword>
<dbReference type="EMBL" id="FQUP01000004">
    <property type="protein sequence ID" value="SHG33128.1"/>
    <property type="molecule type" value="Genomic_DNA"/>
</dbReference>
<reference evidence="1 2" key="1">
    <citation type="submission" date="2016-11" db="EMBL/GenBank/DDBJ databases">
        <authorList>
            <person name="Jaros S."/>
            <person name="Januszkiewicz K."/>
            <person name="Wedrychowicz H."/>
        </authorList>
    </citation>
    <scope>NUCLEOTIDE SEQUENCE [LARGE SCALE GENOMIC DNA]</scope>
    <source>
        <strain evidence="1 2">DSM 19436</strain>
    </source>
</reference>
<dbReference type="STRING" id="1122133.SAMN02745157_4036"/>
<protein>
    <recommendedName>
        <fullName evidence="3">AP2 domain-containing protein</fullName>
    </recommendedName>
</protein>
<name>A0A1M5IXN6_9HYPH</name>
<proteinExistence type="predicted"/>
<evidence type="ECO:0000313" key="2">
    <source>
        <dbReference type="Proteomes" id="UP000184485"/>
    </source>
</evidence>
<accession>A0A1M5IXN6</accession>
<evidence type="ECO:0000313" key="1">
    <source>
        <dbReference type="EMBL" id="SHG33128.1"/>
    </source>
</evidence>
<gene>
    <name evidence="1" type="ORF">SAMN02745157_4036</name>
</gene>
<dbReference type="RefSeq" id="WP_073056456.1">
    <property type="nucleotide sequence ID" value="NZ_FQUP01000004.1"/>
</dbReference>
<evidence type="ECO:0008006" key="3">
    <source>
        <dbReference type="Google" id="ProtNLM"/>
    </source>
</evidence>
<dbReference type="AlphaFoldDB" id="A0A1M5IXN6"/>
<organism evidence="1 2">
    <name type="scientific">Kaistia soli DSM 19436</name>
    <dbReference type="NCBI Taxonomy" id="1122133"/>
    <lineage>
        <taxon>Bacteria</taxon>
        <taxon>Pseudomonadati</taxon>
        <taxon>Pseudomonadota</taxon>
        <taxon>Alphaproteobacteria</taxon>
        <taxon>Hyphomicrobiales</taxon>
        <taxon>Kaistiaceae</taxon>
        <taxon>Kaistia</taxon>
    </lineage>
</organism>
<dbReference type="Proteomes" id="UP000184485">
    <property type="component" value="Unassembled WGS sequence"/>
</dbReference>